<feature type="transmembrane region" description="Helical" evidence="6">
    <location>
        <begin position="307"/>
        <end position="326"/>
    </location>
</feature>
<evidence type="ECO:0000256" key="2">
    <source>
        <dbReference type="ARBA" id="ARBA00022692"/>
    </source>
</evidence>
<comment type="subcellular location">
    <subcellularLocation>
        <location evidence="1">Membrane</location>
        <topology evidence="1">Multi-pass membrane protein</topology>
    </subcellularLocation>
</comment>
<dbReference type="Pfam" id="PF01740">
    <property type="entry name" value="STAS"/>
    <property type="match status" value="1"/>
</dbReference>
<evidence type="ECO:0000256" key="5">
    <source>
        <dbReference type="SAM" id="MobiDB-lite"/>
    </source>
</evidence>
<reference evidence="7 8" key="1">
    <citation type="journal article" date="2015" name="Parasit. Vectors">
        <title>Draft genome of the scabies mite.</title>
        <authorList>
            <person name="Rider S.D.Jr."/>
            <person name="Morgan M.S."/>
            <person name="Arlian L.G."/>
        </authorList>
    </citation>
    <scope>NUCLEOTIDE SEQUENCE [LARGE SCALE GENOMIC DNA]</scope>
    <source>
        <strain evidence="7">Arlian Lab</strain>
    </source>
</reference>
<feature type="compositionally biased region" description="Basic and acidic residues" evidence="5">
    <location>
        <begin position="25"/>
        <end position="35"/>
    </location>
</feature>
<keyword evidence="2 6" id="KW-0812">Transmembrane</keyword>
<feature type="transmembrane region" description="Helical" evidence="6">
    <location>
        <begin position="166"/>
        <end position="184"/>
    </location>
</feature>
<dbReference type="InterPro" id="IPR011547">
    <property type="entry name" value="SLC26A/SulP_dom"/>
</dbReference>
<proteinExistence type="predicted"/>
<dbReference type="Gene3D" id="3.30.750.24">
    <property type="entry name" value="STAS domain"/>
    <property type="match status" value="1"/>
</dbReference>
<dbReference type="Pfam" id="PF00916">
    <property type="entry name" value="Sulfate_transp"/>
    <property type="match status" value="2"/>
</dbReference>
<keyword evidence="4 6" id="KW-0472">Membrane</keyword>
<dbReference type="AlphaFoldDB" id="A0A131ZXP4"/>
<feature type="transmembrane region" description="Helical" evidence="6">
    <location>
        <begin position="234"/>
        <end position="255"/>
    </location>
</feature>
<protein>
    <submittedName>
        <fullName evidence="7">Sulfate transporter-like protein 1</fullName>
    </submittedName>
</protein>
<sequence>MDNKGFVMMEETYSQDQSIDQDTESNDHDHHRNDANIDQNDSPEFCSSSISSSSLTSFNEDDFDLININRSITLCQDVYPKIDDDSLVMKRKTDCFDSLQNYYRRKRKNFTIESTIFAYVPILNWLPKYDFRRKLLWDFIAGCTVLALNIPQGLAYSHLAGVKPNIGLYVSLFPVLIYVIFGTSRHISIGTFAVISIACKDVLENFELDEGIDFDKPKLFNDETNGVALQPIDVLTALCLLVGIIQVILLYVCIYHLTSAFVVSSSIHRKLGLKNLALPIDIFLVIIVTLISYLMDFNVKYVPNLSLMTQMIPGAIMICLISYAFTYSLGKMYSKQYGYKINANQELIALGLANIFSSFFLCYPCCASLSRSSVQERVGGRSQLVNLFSCCFMVFILFFLSKYLHTLPKCVLACIITVAIYPIICRITEFKQAWNSSKLDGILWIVTFWIVLFFGVGHGLLYSVGFALPTLILKYRFKDTEIFVESNPNHFKTDRENFMFCLTESSDSKIVFEYQGPLIFINALIFRTKFFSMIGCFIVELYERESSFCSKTKTSKFPIDTIKKKSKKRTIILDCSRMIYIDAKGIEAIQEIAKLLARNDAKLVLAACSELIYEKLERFHFFKEFDRMNCYITVIDAIIDNPIGHHHHHHNHLHHQHSSVDEIQINGLDQIKSIK</sequence>
<dbReference type="CDD" id="cd07042">
    <property type="entry name" value="STAS_SulP_like_sulfate_transporter"/>
    <property type="match status" value="1"/>
</dbReference>
<evidence type="ECO:0000313" key="8">
    <source>
        <dbReference type="Proteomes" id="UP000616769"/>
    </source>
</evidence>
<dbReference type="EMBL" id="JXLN01005151">
    <property type="protein sequence ID" value="KPM03464.1"/>
    <property type="molecule type" value="Genomic_DNA"/>
</dbReference>
<dbReference type="VEuPathDB" id="VectorBase:SSCA000630"/>
<accession>A0A131ZXP4</accession>
<dbReference type="OrthoDB" id="7365796at2759"/>
<evidence type="ECO:0000256" key="4">
    <source>
        <dbReference type="ARBA" id="ARBA00023136"/>
    </source>
</evidence>
<feature type="transmembrane region" description="Helical" evidence="6">
    <location>
        <begin position="110"/>
        <end position="127"/>
    </location>
</feature>
<evidence type="ECO:0000256" key="6">
    <source>
        <dbReference type="SAM" id="Phobius"/>
    </source>
</evidence>
<dbReference type="PANTHER" id="PTHR11814">
    <property type="entry name" value="SULFATE TRANSPORTER"/>
    <property type="match status" value="1"/>
</dbReference>
<dbReference type="SUPFAM" id="SSF52091">
    <property type="entry name" value="SpoIIaa-like"/>
    <property type="match status" value="1"/>
</dbReference>
<name>A0A131ZXP4_SARSC</name>
<dbReference type="InterPro" id="IPR036513">
    <property type="entry name" value="STAS_dom_sf"/>
</dbReference>
<feature type="transmembrane region" description="Helical" evidence="6">
    <location>
        <begin position="382"/>
        <end position="400"/>
    </location>
</feature>
<feature type="transmembrane region" description="Helical" evidence="6">
    <location>
        <begin position="444"/>
        <end position="468"/>
    </location>
</feature>
<evidence type="ECO:0000256" key="1">
    <source>
        <dbReference type="ARBA" id="ARBA00004141"/>
    </source>
</evidence>
<dbReference type="Proteomes" id="UP000616769">
    <property type="component" value="Unassembled WGS sequence"/>
</dbReference>
<evidence type="ECO:0000313" key="7">
    <source>
        <dbReference type="EMBL" id="KPM03464.1"/>
    </source>
</evidence>
<dbReference type="InterPro" id="IPR002645">
    <property type="entry name" value="STAS_dom"/>
</dbReference>
<feature type="region of interest" description="Disordered" evidence="5">
    <location>
        <begin position="11"/>
        <end position="48"/>
    </location>
</feature>
<dbReference type="GO" id="GO:0055085">
    <property type="term" value="P:transmembrane transport"/>
    <property type="evidence" value="ECO:0007669"/>
    <property type="project" value="InterPro"/>
</dbReference>
<dbReference type="InterPro" id="IPR001902">
    <property type="entry name" value="SLC26A/SulP_fam"/>
</dbReference>
<keyword evidence="3 6" id="KW-1133">Transmembrane helix</keyword>
<organism evidence="7 8">
    <name type="scientific">Sarcoptes scabiei</name>
    <name type="common">Itch mite</name>
    <name type="synonym">Acarus scabiei</name>
    <dbReference type="NCBI Taxonomy" id="52283"/>
    <lineage>
        <taxon>Eukaryota</taxon>
        <taxon>Metazoa</taxon>
        <taxon>Ecdysozoa</taxon>
        <taxon>Arthropoda</taxon>
        <taxon>Chelicerata</taxon>
        <taxon>Arachnida</taxon>
        <taxon>Acari</taxon>
        <taxon>Acariformes</taxon>
        <taxon>Sarcoptiformes</taxon>
        <taxon>Astigmata</taxon>
        <taxon>Psoroptidia</taxon>
        <taxon>Sarcoptoidea</taxon>
        <taxon>Sarcoptidae</taxon>
        <taxon>Sarcoptinae</taxon>
        <taxon>Sarcoptes</taxon>
    </lineage>
</organism>
<gene>
    <name evidence="7" type="ORF">QR98_0018960</name>
</gene>
<dbReference type="PROSITE" id="PS50801">
    <property type="entry name" value="STAS"/>
    <property type="match status" value="1"/>
</dbReference>
<feature type="transmembrane region" description="Helical" evidence="6">
    <location>
        <begin position="276"/>
        <end position="295"/>
    </location>
</feature>
<evidence type="ECO:0000256" key="3">
    <source>
        <dbReference type="ARBA" id="ARBA00022989"/>
    </source>
</evidence>
<feature type="transmembrane region" description="Helical" evidence="6">
    <location>
        <begin position="347"/>
        <end position="370"/>
    </location>
</feature>
<dbReference type="GO" id="GO:0016020">
    <property type="term" value="C:membrane"/>
    <property type="evidence" value="ECO:0007669"/>
    <property type="project" value="UniProtKB-SubCell"/>
</dbReference>
<feature type="transmembrane region" description="Helical" evidence="6">
    <location>
        <begin position="407"/>
        <end position="424"/>
    </location>
</feature>
<comment type="caution">
    <text evidence="7">The sequence shown here is derived from an EMBL/GenBank/DDBJ whole genome shotgun (WGS) entry which is preliminary data.</text>
</comment>
<feature type="transmembrane region" description="Helical" evidence="6">
    <location>
        <begin position="139"/>
        <end position="159"/>
    </location>
</feature>